<gene>
    <name evidence="2" type="ORF">MET9862_02497</name>
</gene>
<evidence type="ECO:0000256" key="1">
    <source>
        <dbReference type="SAM" id="Coils"/>
    </source>
</evidence>
<keyword evidence="1" id="KW-0175">Coiled coil</keyword>
<dbReference type="AlphaFoldDB" id="A0A509EEK3"/>
<name>A0A509EEK3_9HYPH</name>
<evidence type="ECO:0000313" key="3">
    <source>
        <dbReference type="Proteomes" id="UP000410984"/>
    </source>
</evidence>
<protein>
    <submittedName>
        <fullName evidence="2">Uncharacterized protein</fullName>
    </submittedName>
</protein>
<proteinExistence type="predicted"/>
<dbReference type="EMBL" id="CABFPH010000030">
    <property type="protein sequence ID" value="VUD71905.1"/>
    <property type="molecule type" value="Genomic_DNA"/>
</dbReference>
<sequence length="128" mass="14389">MAEAVRRFESRSNPDVVRRLIARPIRLEHSRLVPPQPEPELLPEAQAETQPAISETEAETIVSVGAERDVELLEAELALLKAVLQAEREETAQLRARLSGPGTEAEMDVRAIRERWAALVDHLLLSRR</sequence>
<reference evidence="2 3" key="1">
    <citation type="submission" date="2019-06" db="EMBL/GenBank/DDBJ databases">
        <authorList>
            <person name="Rodrigo-Torres L."/>
            <person name="Arahal R. D."/>
            <person name="Lucena T."/>
        </authorList>
    </citation>
    <scope>NUCLEOTIDE SEQUENCE [LARGE SCALE GENOMIC DNA]</scope>
    <source>
        <strain evidence="2 3">SB0023/3</strain>
    </source>
</reference>
<organism evidence="2 3">
    <name type="scientific">Methylobacterium symbioticum</name>
    <dbReference type="NCBI Taxonomy" id="2584084"/>
    <lineage>
        <taxon>Bacteria</taxon>
        <taxon>Pseudomonadati</taxon>
        <taxon>Pseudomonadota</taxon>
        <taxon>Alphaproteobacteria</taxon>
        <taxon>Hyphomicrobiales</taxon>
        <taxon>Methylobacteriaceae</taxon>
        <taxon>Methylobacterium</taxon>
    </lineage>
</organism>
<dbReference type="Proteomes" id="UP000410984">
    <property type="component" value="Unassembled WGS sequence"/>
</dbReference>
<evidence type="ECO:0000313" key="2">
    <source>
        <dbReference type="EMBL" id="VUD71905.1"/>
    </source>
</evidence>
<feature type="coiled-coil region" evidence="1">
    <location>
        <begin position="70"/>
        <end position="97"/>
    </location>
</feature>
<accession>A0A509EEK3</accession>
<keyword evidence="3" id="KW-1185">Reference proteome</keyword>